<dbReference type="Proteomes" id="UP001460270">
    <property type="component" value="Unassembled WGS sequence"/>
</dbReference>
<evidence type="ECO:0000256" key="4">
    <source>
        <dbReference type="ARBA" id="ARBA00023306"/>
    </source>
</evidence>
<dbReference type="Gene3D" id="1.10.472.10">
    <property type="entry name" value="Cyclin-like"/>
    <property type="match status" value="2"/>
</dbReference>
<dbReference type="FunFam" id="1.10.472.10:FF:000003">
    <property type="entry name" value="G1/S-specific cyclin-D2"/>
    <property type="match status" value="1"/>
</dbReference>
<dbReference type="PANTHER" id="PTHR10177">
    <property type="entry name" value="CYCLINS"/>
    <property type="match status" value="1"/>
</dbReference>
<proteinExistence type="inferred from homology"/>
<dbReference type="InterPro" id="IPR013763">
    <property type="entry name" value="Cyclin-like_dom"/>
</dbReference>
<evidence type="ECO:0000313" key="8">
    <source>
        <dbReference type="EMBL" id="KAK7916675.1"/>
    </source>
</evidence>
<evidence type="ECO:0000256" key="2">
    <source>
        <dbReference type="ARBA" id="ARBA00022618"/>
    </source>
</evidence>
<dbReference type="InterPro" id="IPR048258">
    <property type="entry name" value="Cyclins_cyclin-box"/>
</dbReference>
<evidence type="ECO:0000259" key="7">
    <source>
        <dbReference type="SMART" id="SM00385"/>
    </source>
</evidence>
<evidence type="ECO:0000313" key="9">
    <source>
        <dbReference type="Proteomes" id="UP001460270"/>
    </source>
</evidence>
<evidence type="ECO:0000256" key="3">
    <source>
        <dbReference type="ARBA" id="ARBA00023127"/>
    </source>
</evidence>
<keyword evidence="3 6" id="KW-0195">Cyclin</keyword>
<keyword evidence="4" id="KW-0131">Cell cycle</keyword>
<organism evidence="8 9">
    <name type="scientific">Mugilogobius chulae</name>
    <name type="common">yellowstripe goby</name>
    <dbReference type="NCBI Taxonomy" id="88201"/>
    <lineage>
        <taxon>Eukaryota</taxon>
        <taxon>Metazoa</taxon>
        <taxon>Chordata</taxon>
        <taxon>Craniata</taxon>
        <taxon>Vertebrata</taxon>
        <taxon>Euteleostomi</taxon>
        <taxon>Actinopterygii</taxon>
        <taxon>Neopterygii</taxon>
        <taxon>Teleostei</taxon>
        <taxon>Neoteleostei</taxon>
        <taxon>Acanthomorphata</taxon>
        <taxon>Gobiaria</taxon>
        <taxon>Gobiiformes</taxon>
        <taxon>Gobioidei</taxon>
        <taxon>Gobiidae</taxon>
        <taxon>Gobionellinae</taxon>
        <taxon>Mugilogobius</taxon>
    </lineage>
</organism>
<dbReference type="InterPro" id="IPR039361">
    <property type="entry name" value="Cyclin"/>
</dbReference>
<name>A0AAW0P5Q0_9GOBI</name>
<dbReference type="AlphaFoldDB" id="A0AAW0P5Q0"/>
<comment type="similarity">
    <text evidence="6">Belongs to the cyclin family.</text>
</comment>
<dbReference type="SMART" id="SM00385">
    <property type="entry name" value="CYCLIN"/>
    <property type="match status" value="1"/>
</dbReference>
<reference evidence="9" key="1">
    <citation type="submission" date="2024-04" db="EMBL/GenBank/DDBJ databases">
        <title>Salinicola lusitanus LLJ914,a marine bacterium isolated from the Okinawa Trough.</title>
        <authorList>
            <person name="Li J."/>
        </authorList>
    </citation>
    <scope>NUCLEOTIDE SEQUENCE [LARGE SCALE GENOMIC DNA]</scope>
</reference>
<feature type="domain" description="Cyclin-like" evidence="7">
    <location>
        <begin position="72"/>
        <end position="156"/>
    </location>
</feature>
<dbReference type="InterPro" id="IPR006671">
    <property type="entry name" value="Cyclin_N"/>
</dbReference>
<sequence>MDQSRAGGLVETPESDPGGDVVVRAGWDPVLTGVDHRTLQNLRSLEKTCSVHRYFGSVQTDIVPYMRRVVTVWMFQVCEDQKCEEEVFPLAVLYMDRYLSLFHIKKSSLQLLGAVCMFMASKMRETVPLTADKLCVYTENSVSVSDIVHWEAAVVSHLDWALASVPHHLPNMRRHVHSYISVAVIDCMFLDFLPSTIACACVTVAMEKLLLLESGVSSEFVMKSLSNTLTIDPDLIILCFERLRCILSLSLPTCAEPK</sequence>
<evidence type="ECO:0000256" key="1">
    <source>
        <dbReference type="ARBA" id="ARBA00003222"/>
    </source>
</evidence>
<protein>
    <recommendedName>
        <fullName evidence="7">Cyclin-like domain-containing protein</fullName>
    </recommendedName>
</protein>
<keyword evidence="2" id="KW-0132">Cell division</keyword>
<accession>A0AAW0P5Q0</accession>
<evidence type="ECO:0000256" key="6">
    <source>
        <dbReference type="RuleBase" id="RU000383"/>
    </source>
</evidence>
<dbReference type="GO" id="GO:0051301">
    <property type="term" value="P:cell division"/>
    <property type="evidence" value="ECO:0007669"/>
    <property type="project" value="UniProtKB-KW"/>
</dbReference>
<evidence type="ECO:0000256" key="5">
    <source>
        <dbReference type="ARBA" id="ARBA00025821"/>
    </source>
</evidence>
<dbReference type="InterPro" id="IPR004367">
    <property type="entry name" value="Cyclin_C-dom"/>
</dbReference>
<dbReference type="SUPFAM" id="SSF47954">
    <property type="entry name" value="Cyclin-like"/>
    <property type="match status" value="1"/>
</dbReference>
<keyword evidence="9" id="KW-1185">Reference proteome</keyword>
<comment type="function">
    <text evidence="1">Essential for the control of the cell cycle at the G2/M (mitosis) transition.</text>
</comment>
<comment type="caution">
    <text evidence="8">The sequence shown here is derived from an EMBL/GenBank/DDBJ whole genome shotgun (WGS) entry which is preliminary data.</text>
</comment>
<dbReference type="PROSITE" id="PS00292">
    <property type="entry name" value="CYCLINS"/>
    <property type="match status" value="1"/>
</dbReference>
<comment type="subunit">
    <text evidence="5">Interacts with the CDK1 protein kinase to form a serine/threonine kinase holoenzyme complex also known as maturation promoting factor (MPF). The cyclin subunit imparts substrate specificity to the complex.</text>
</comment>
<gene>
    <name evidence="8" type="ORF">WMY93_012436</name>
</gene>
<dbReference type="EMBL" id="JBBPFD010000008">
    <property type="protein sequence ID" value="KAK7916675.1"/>
    <property type="molecule type" value="Genomic_DNA"/>
</dbReference>
<dbReference type="Pfam" id="PF00134">
    <property type="entry name" value="Cyclin_N"/>
    <property type="match status" value="1"/>
</dbReference>
<dbReference type="InterPro" id="IPR036915">
    <property type="entry name" value="Cyclin-like_sf"/>
</dbReference>
<dbReference type="Pfam" id="PF02984">
    <property type="entry name" value="Cyclin_C"/>
    <property type="match status" value="1"/>
</dbReference>